<feature type="region of interest" description="Disordered" evidence="1">
    <location>
        <begin position="772"/>
        <end position="816"/>
    </location>
</feature>
<protein>
    <submittedName>
        <fullName evidence="2">Uncharacterized protein</fullName>
    </submittedName>
</protein>
<reference evidence="2 3" key="1">
    <citation type="journal article" date="2019" name="Sci. Rep.">
        <title>Orb-weaving spider Araneus ventricosus genome elucidates the spidroin gene catalogue.</title>
        <authorList>
            <person name="Kono N."/>
            <person name="Nakamura H."/>
            <person name="Ohtoshi R."/>
            <person name="Moran D.A.P."/>
            <person name="Shinohara A."/>
            <person name="Yoshida Y."/>
            <person name="Fujiwara M."/>
            <person name="Mori M."/>
            <person name="Tomita M."/>
            <person name="Arakawa K."/>
        </authorList>
    </citation>
    <scope>NUCLEOTIDE SEQUENCE [LARGE SCALE GENOMIC DNA]</scope>
</reference>
<feature type="compositionally biased region" description="Basic residues" evidence="1">
    <location>
        <begin position="267"/>
        <end position="277"/>
    </location>
</feature>
<organism evidence="2 3">
    <name type="scientific">Araneus ventricosus</name>
    <name type="common">Orbweaver spider</name>
    <name type="synonym">Epeira ventricosa</name>
    <dbReference type="NCBI Taxonomy" id="182803"/>
    <lineage>
        <taxon>Eukaryota</taxon>
        <taxon>Metazoa</taxon>
        <taxon>Ecdysozoa</taxon>
        <taxon>Arthropoda</taxon>
        <taxon>Chelicerata</taxon>
        <taxon>Arachnida</taxon>
        <taxon>Araneae</taxon>
        <taxon>Araneomorphae</taxon>
        <taxon>Entelegynae</taxon>
        <taxon>Araneoidea</taxon>
        <taxon>Araneidae</taxon>
        <taxon>Araneus</taxon>
    </lineage>
</organism>
<feature type="region of interest" description="Disordered" evidence="1">
    <location>
        <begin position="1"/>
        <end position="146"/>
    </location>
</feature>
<proteinExistence type="predicted"/>
<keyword evidence="3" id="KW-1185">Reference proteome</keyword>
<accession>A0A4Y2DEQ3</accession>
<feature type="compositionally biased region" description="Polar residues" evidence="1">
    <location>
        <begin position="321"/>
        <end position="338"/>
    </location>
</feature>
<evidence type="ECO:0000313" key="3">
    <source>
        <dbReference type="Proteomes" id="UP000499080"/>
    </source>
</evidence>
<name>A0A4Y2DEQ3_ARAVE</name>
<feature type="region of interest" description="Disordered" evidence="1">
    <location>
        <begin position="219"/>
        <end position="487"/>
    </location>
</feature>
<feature type="compositionally biased region" description="Polar residues" evidence="1">
    <location>
        <begin position="965"/>
        <end position="997"/>
    </location>
</feature>
<dbReference type="EMBL" id="BGPR01000344">
    <property type="protein sequence ID" value="GBM14546.1"/>
    <property type="molecule type" value="Genomic_DNA"/>
</dbReference>
<feature type="region of interest" description="Disordered" evidence="1">
    <location>
        <begin position="916"/>
        <end position="997"/>
    </location>
</feature>
<dbReference type="InterPro" id="IPR003903">
    <property type="entry name" value="UIM_dom"/>
</dbReference>
<dbReference type="AlphaFoldDB" id="A0A4Y2DEQ3"/>
<dbReference type="Proteomes" id="UP000499080">
    <property type="component" value="Unassembled WGS sequence"/>
</dbReference>
<dbReference type="PROSITE" id="PS50330">
    <property type="entry name" value="UIM"/>
    <property type="match status" value="1"/>
</dbReference>
<feature type="compositionally biased region" description="Low complexity" evidence="1">
    <location>
        <begin position="476"/>
        <end position="485"/>
    </location>
</feature>
<feature type="compositionally biased region" description="Polar residues" evidence="1">
    <location>
        <begin position="391"/>
        <end position="402"/>
    </location>
</feature>
<feature type="compositionally biased region" description="Basic and acidic residues" evidence="1">
    <location>
        <begin position="278"/>
        <end position="288"/>
    </location>
</feature>
<feature type="compositionally biased region" description="Basic and acidic residues" evidence="1">
    <location>
        <begin position="367"/>
        <end position="377"/>
    </location>
</feature>
<evidence type="ECO:0000313" key="2">
    <source>
        <dbReference type="EMBL" id="GBM14546.1"/>
    </source>
</evidence>
<feature type="compositionally biased region" description="Polar residues" evidence="1">
    <location>
        <begin position="17"/>
        <end position="26"/>
    </location>
</feature>
<comment type="caution">
    <text evidence="2">The sequence shown here is derived from an EMBL/GenBank/DDBJ whole genome shotgun (WGS) entry which is preliminary data.</text>
</comment>
<evidence type="ECO:0000256" key="1">
    <source>
        <dbReference type="SAM" id="MobiDB-lite"/>
    </source>
</evidence>
<sequence>MANYNGARRKTAAGNRNAYSQSSETGAKSKKYFTENSGGGDGWGNNDRRPSRSTSYDGWGDGDRRKYSKDDGWGEINRRPSNYTSDDLWAPLPSQTAVQENAWDKRGSKRNQKSHTNQGKKPVPLVGPNFSWDDEGEYPALESRQPPVENVWEKRKNKLEGRKAMEPTNQTEEELMIQKAIELSKREAMEEEERRRLIEEEYALQNVILASNPQSFSEFLTPDELAEANKSSEPEGTGYNDFPDAYVEKESVWDYQEPVETQQPQKQSKKSGRRKKTNKSESSTHMEDEISNQNAWSDNQKTDHNKQNESTLPEQIEYQEIQDNWSQNSVNKNYCNATEENESQFADEGSDYPSAELKSTASPNADDESKMHKDSKPKISKVIDMFGGWGSKNTQKSSVKSSHTQERLESYDDFSSVNSVSNDKEIFQDDWENSKEMSKIDENLRFPKSSTKHSKDVNSSVNEKDQSSLYEEDSWNSKSSSNNKQHNNEFKHSLYSHVENNIAASASSSFCNAATNSSDTGTSYLSKKSVSKDDDIMNSIVQDYASLAVNCTDSSPKENVPVQRKSKDIFSSGATLLNEENLKPDLPHSSVGEPQNGSIPVANQTSKREIMYSLNKPAPAEFSNNAPNENIAGSWNDSKIGFPTNAESNEMNDSLFLPHNNESVKDVLNDHEGNPVDPVIPAPVQCETHFPGQPNPVMPNLMNPNFMMGMNPLMMQQMMMLNNPFFLQQLHQMEMYYRAMSMPFNLPLIPPLAMPTFNPMLNNPMGNFLNDESNINMNPVPEQSAESNQSIPPPCHTFEDENQRSMPINSDAPQTSAVPNVEFENSWLSGLLSEGAAHMDSYIPPPTVPATNPPENPHPAPSVENKVDMNIAQNVLHSAYGNETINLNSNCNTKSLKQESSTLNHGRTETVNANARNVNSNNTPKPSVPDTVEASGWGEIDDIPKKTYASWNDDVDGWSDEKVTTSKSMINSSRYASSKQATTRQPIRQPRQTSQWR</sequence>
<feature type="compositionally biased region" description="Polar residues" evidence="1">
    <location>
        <begin position="804"/>
        <end position="816"/>
    </location>
</feature>
<feature type="compositionally biased region" description="Basic and acidic residues" evidence="1">
    <location>
        <begin position="61"/>
        <end position="78"/>
    </location>
</feature>
<feature type="compositionally biased region" description="Basic and acidic residues" evidence="1">
    <location>
        <begin position="422"/>
        <end position="445"/>
    </location>
</feature>
<gene>
    <name evidence="2" type="ORF">AVEN_101183_1</name>
</gene>
<dbReference type="OrthoDB" id="6436205at2759"/>